<dbReference type="EMBL" id="LSRX01000706">
    <property type="protein sequence ID" value="OLP90520.1"/>
    <property type="molecule type" value="Genomic_DNA"/>
</dbReference>
<accession>A0A1Q9D5S3</accession>
<protein>
    <submittedName>
        <fullName evidence="2">Uncharacterized protein</fullName>
    </submittedName>
</protein>
<evidence type="ECO:0000313" key="2">
    <source>
        <dbReference type="EMBL" id="OLP90520.1"/>
    </source>
</evidence>
<gene>
    <name evidence="2" type="ORF">AK812_SmicGene27899</name>
</gene>
<proteinExistence type="predicted"/>
<evidence type="ECO:0000313" key="3">
    <source>
        <dbReference type="Proteomes" id="UP000186817"/>
    </source>
</evidence>
<dbReference type="AlphaFoldDB" id="A0A1Q9D5S3"/>
<comment type="caution">
    <text evidence="2">The sequence shown here is derived from an EMBL/GenBank/DDBJ whole genome shotgun (WGS) entry which is preliminary data.</text>
</comment>
<dbReference type="OrthoDB" id="429347at2759"/>
<evidence type="ECO:0000256" key="1">
    <source>
        <dbReference type="SAM" id="MobiDB-lite"/>
    </source>
</evidence>
<reference evidence="2 3" key="1">
    <citation type="submission" date="2016-02" db="EMBL/GenBank/DDBJ databases">
        <title>Genome analysis of coral dinoflagellate symbionts highlights evolutionary adaptations to a symbiotic lifestyle.</title>
        <authorList>
            <person name="Aranda M."/>
            <person name="Li Y."/>
            <person name="Liew Y.J."/>
            <person name="Baumgarten S."/>
            <person name="Simakov O."/>
            <person name="Wilson M."/>
            <person name="Piel J."/>
            <person name="Ashoor H."/>
            <person name="Bougouffa S."/>
            <person name="Bajic V.B."/>
            <person name="Ryu T."/>
            <person name="Ravasi T."/>
            <person name="Bayer T."/>
            <person name="Micklem G."/>
            <person name="Kim H."/>
            <person name="Bhak J."/>
            <person name="Lajeunesse T.C."/>
            <person name="Voolstra C.R."/>
        </authorList>
    </citation>
    <scope>NUCLEOTIDE SEQUENCE [LARGE SCALE GENOMIC DNA]</scope>
    <source>
        <strain evidence="2 3">CCMP2467</strain>
    </source>
</reference>
<keyword evidence="3" id="KW-1185">Reference proteome</keyword>
<feature type="region of interest" description="Disordered" evidence="1">
    <location>
        <begin position="381"/>
        <end position="404"/>
    </location>
</feature>
<organism evidence="2 3">
    <name type="scientific">Symbiodinium microadriaticum</name>
    <name type="common">Dinoflagellate</name>
    <name type="synonym">Zooxanthella microadriatica</name>
    <dbReference type="NCBI Taxonomy" id="2951"/>
    <lineage>
        <taxon>Eukaryota</taxon>
        <taxon>Sar</taxon>
        <taxon>Alveolata</taxon>
        <taxon>Dinophyceae</taxon>
        <taxon>Suessiales</taxon>
        <taxon>Symbiodiniaceae</taxon>
        <taxon>Symbiodinium</taxon>
    </lineage>
</organism>
<dbReference type="Proteomes" id="UP000186817">
    <property type="component" value="Unassembled WGS sequence"/>
</dbReference>
<sequence>MSSSALAIVGDCFARITVPLYEESHPFPETLPWFRLPRHRSQVHAALEQRPGVGWVVLSLLEDAGIAEGLKPRRTDDIVAAESGRSVPSSSHQLDAWLRGSEMYDVVADRDEAPGSQRFSHNSHHCWLQAKMAMMFVQNLWHCDGVSDGFRHRSRIRYLHYGVISFIPKLLHMQYVVQDASCALLPSVAVAGAREACMLLAGLVGWYSLDRVTEANLYVLEDPKVSGGLFKLLSSLILACYLCPVLFFGQAQLVAEGLAVIISCYYSLWVPLMDSSTDTTRCVHHLWCLMAFVRLAWEGAELNGPMGYCIALSVVEGTILRVLLWCFHKKEGLQPLNQAEVDLCKRQLHLRSRFLDAFARPTSTSRHTSLEGQEHLRVATAPHTQHDLARPRTTNNSGKETQEVRQADPVEAFDRLFCRLEGQEGCISALSLAYSVKRSWLHRRSLARGQMMFSYYCRKRDMAPSVVWHILEFVGDASCSEDEGDTSTQKESANSSLTSIEFVKRGLFHFLQPC</sequence>
<name>A0A1Q9D5S3_SYMMI</name>